<gene>
    <name evidence="5" type="ORF">FB466_0331</name>
</gene>
<keyword evidence="2" id="KW-0472">Membrane</keyword>
<keyword evidence="2" id="KW-1133">Transmembrane helix</keyword>
<reference evidence="5 6" key="1">
    <citation type="submission" date="2019-06" db="EMBL/GenBank/DDBJ databases">
        <title>Sequencing the genomes of 1000 actinobacteria strains.</title>
        <authorList>
            <person name="Klenk H.-P."/>
        </authorList>
    </citation>
    <scope>NUCLEOTIDE SEQUENCE [LARGE SCALE GENOMIC DNA]</scope>
    <source>
        <strain evidence="5 6">DSM 18031</strain>
    </source>
</reference>
<evidence type="ECO:0000313" key="6">
    <source>
        <dbReference type="Proteomes" id="UP000318331"/>
    </source>
</evidence>
<evidence type="ECO:0000256" key="1">
    <source>
        <dbReference type="SAM" id="MobiDB-lite"/>
    </source>
</evidence>
<dbReference type="Proteomes" id="UP000318331">
    <property type="component" value="Unassembled WGS sequence"/>
</dbReference>
<dbReference type="Pfam" id="PF13360">
    <property type="entry name" value="PQQ_2"/>
    <property type="match status" value="1"/>
</dbReference>
<dbReference type="OrthoDB" id="5065674at2"/>
<dbReference type="SUPFAM" id="SSF50998">
    <property type="entry name" value="Quinoprotein alcohol dehydrogenase-like"/>
    <property type="match status" value="1"/>
</dbReference>
<name>A0A543I4N6_9MICO</name>
<feature type="region of interest" description="Disordered" evidence="1">
    <location>
        <begin position="54"/>
        <end position="85"/>
    </location>
</feature>
<evidence type="ECO:0000313" key="5">
    <source>
        <dbReference type="EMBL" id="TQM65527.1"/>
    </source>
</evidence>
<feature type="transmembrane region" description="Helical" evidence="2">
    <location>
        <begin position="90"/>
        <end position="115"/>
    </location>
</feature>
<evidence type="ECO:0000256" key="2">
    <source>
        <dbReference type="SAM" id="Phobius"/>
    </source>
</evidence>
<dbReference type="EMBL" id="VFPN01000001">
    <property type="protein sequence ID" value="TQM65527.1"/>
    <property type="molecule type" value="Genomic_DNA"/>
</dbReference>
<dbReference type="InterPro" id="IPR011047">
    <property type="entry name" value="Quinoprotein_ADH-like_sf"/>
</dbReference>
<organism evidence="5 6">
    <name type="scientific">Klugiella xanthotipulae</name>
    <dbReference type="NCBI Taxonomy" id="244735"/>
    <lineage>
        <taxon>Bacteria</taxon>
        <taxon>Bacillati</taxon>
        <taxon>Actinomycetota</taxon>
        <taxon>Actinomycetes</taxon>
        <taxon>Micrococcales</taxon>
        <taxon>Microbacteriaceae</taxon>
        <taxon>Klugiella</taxon>
    </lineage>
</organism>
<dbReference type="AlphaFoldDB" id="A0A543I4N6"/>
<proteinExistence type="predicted"/>
<evidence type="ECO:0000259" key="4">
    <source>
        <dbReference type="Pfam" id="PF25591"/>
    </source>
</evidence>
<keyword evidence="2" id="KW-0812">Transmembrane</keyword>
<dbReference type="Pfam" id="PF25591">
    <property type="entry name" value="LRV_2"/>
    <property type="match status" value="1"/>
</dbReference>
<evidence type="ECO:0000259" key="3">
    <source>
        <dbReference type="Pfam" id="PF13360"/>
    </source>
</evidence>
<sequence>MTLDRNQHYTLAADPTADAETLARLAEDHPELWPTLLANTSCYDELRRWIHDRQEQQPLTRPPIGAPTETSSVPLPPPPVTPRTSRGQILAGWTVGVLSISLVTALLILIIFGVARTAIRGQNTASSVSISALSDAPSPTQPWTISLGESMDPAILSCFSHTMSTFGQDRAVIVGSYSDADPTCDATTAERSATLTLLNTRNGSTEWSVLLADEAPWTAGATVENVSPGEASDIILQVTGSGTNPLSYLTLASSSGRLTDPALANRPADVDRYESATLSSIPEDTGHLVLVGTRAGLAESVVSYVDATDPMSPLWESALPRRSLPTTTVVGSTLVLSEQSGEGSAFDLTRGTPAQWLPAFNGTITPLSDGFVSYQEHPEGTDGASGTLRGFSSRGTITWQRDMSEAPQFSRDGLSTDAPSSSGYLSLFVTTDNGSRLMRLNPSTGENAWRAPAEIGTGRVWEQSGGPEDTIFAATSTGEGTYSAFVAINILDGTTTYTRASNGTAFQVLGLSPTVGYTTSSANDRTTLVAFDTGTNTTLWSLVTEQQQRVYLLGGQLVRYDPRTETLAQLTSDIN</sequence>
<comment type="caution">
    <text evidence="5">The sequence shown here is derived from an EMBL/GenBank/DDBJ whole genome shotgun (WGS) entry which is preliminary data.</text>
</comment>
<protein>
    <submittedName>
        <fullName evidence="5">Putative pyrroloquinoline-quinone binding quinoprotein</fullName>
    </submittedName>
</protein>
<dbReference type="InterPro" id="IPR057893">
    <property type="entry name" value="LRV_2"/>
</dbReference>
<keyword evidence="6" id="KW-1185">Reference proteome</keyword>
<dbReference type="InterPro" id="IPR002372">
    <property type="entry name" value="PQQ_rpt_dom"/>
</dbReference>
<accession>A0A543I4N6</accession>
<feature type="domain" description="Leucine rich repeat variant" evidence="4">
    <location>
        <begin position="8"/>
        <end position="59"/>
    </location>
</feature>
<dbReference type="RefSeq" id="WP_141915315.1">
    <property type="nucleotide sequence ID" value="NZ_BAAAYS010000013.1"/>
</dbReference>
<feature type="domain" description="Pyrrolo-quinoline quinone repeat" evidence="3">
    <location>
        <begin position="385"/>
        <end position="546"/>
    </location>
</feature>